<name>E2AEP6_CAMFO</name>
<dbReference type="OMA" id="GKWVLPM"/>
<dbReference type="InParanoid" id="E2AEP6"/>
<feature type="compositionally biased region" description="Polar residues" evidence="1">
    <location>
        <begin position="430"/>
        <end position="448"/>
    </location>
</feature>
<dbReference type="AlphaFoldDB" id="E2AEP6"/>
<dbReference type="OrthoDB" id="7698633at2759"/>
<evidence type="ECO:0000313" key="2">
    <source>
        <dbReference type="EMBL" id="EFN68121.1"/>
    </source>
</evidence>
<evidence type="ECO:0000313" key="3">
    <source>
        <dbReference type="Proteomes" id="UP000000311"/>
    </source>
</evidence>
<feature type="compositionally biased region" description="Basic and acidic residues" evidence="1">
    <location>
        <begin position="396"/>
        <end position="407"/>
    </location>
</feature>
<feature type="region of interest" description="Disordered" evidence="1">
    <location>
        <begin position="430"/>
        <end position="525"/>
    </location>
</feature>
<feature type="compositionally biased region" description="Basic residues" evidence="1">
    <location>
        <begin position="483"/>
        <end position="499"/>
    </location>
</feature>
<feature type="compositionally biased region" description="Polar residues" evidence="1">
    <location>
        <begin position="457"/>
        <end position="470"/>
    </location>
</feature>
<evidence type="ECO:0000256" key="1">
    <source>
        <dbReference type="SAM" id="MobiDB-lite"/>
    </source>
</evidence>
<dbReference type="Proteomes" id="UP000000311">
    <property type="component" value="Unassembled WGS sequence"/>
</dbReference>
<dbReference type="STRING" id="104421.E2AEP6"/>
<feature type="region of interest" description="Disordered" evidence="1">
    <location>
        <begin position="350"/>
        <end position="408"/>
    </location>
</feature>
<dbReference type="EMBL" id="GL438870">
    <property type="protein sequence ID" value="EFN68121.1"/>
    <property type="molecule type" value="Genomic_DNA"/>
</dbReference>
<protein>
    <submittedName>
        <fullName evidence="2">Uncharacterized protein</fullName>
    </submittedName>
</protein>
<accession>E2AEP6</accession>
<feature type="compositionally biased region" description="Basic and acidic residues" evidence="1">
    <location>
        <begin position="350"/>
        <end position="361"/>
    </location>
</feature>
<proteinExistence type="predicted"/>
<gene>
    <name evidence="2" type="ORF">EAG_10705</name>
</gene>
<sequence>MEKDNDNSISAELSNQEERDKLLDEIAILKAHVSLLETMIETPKFGQLQFAKMSLMHRNEVARFHVPDVQTELCDELYRFAGLRCREFNRNSRYVFEITGTEQNGNDTKNNLYAIEIMIDESGCGKLGKWVLPMSVDVQEILSQYPIDNLNNVKHFLKSCKHHVDSYLCRLKQLKELQSLISDIKNIRISHTLGITLIELIISGIKYVDTDEFYNVMVYLYYKSTAARPYKLSSDTDNDERQSSILIKKLNKYFKPFLKKDLSLAFLQIYESQTIFVWQKVMANDNEDITEVSDTSDDGFLTKFLYRGDKKKSKNKVQNEDFTLDGNKTETSLCVEKEKYEDIDVTDNTARDDSLRKDGKIKSRKRKRLAKTVAKSRGTKKSQADSEKLKKRISSTKKENDQNKADIDYPISNVASGINSTLASTENVQMEDNYNRKNGSLNKATNKNKGNRKRSLNESNDTNNSVNFQTVKKRKPTTNQVKEKKKYISKLKNNKRAKVKTSTPFSKKVPKSYSFHEISPIKKED</sequence>
<keyword evidence="3" id="KW-1185">Reference proteome</keyword>
<organism evidence="3">
    <name type="scientific">Camponotus floridanus</name>
    <name type="common">Florida carpenter ant</name>
    <dbReference type="NCBI Taxonomy" id="104421"/>
    <lineage>
        <taxon>Eukaryota</taxon>
        <taxon>Metazoa</taxon>
        <taxon>Ecdysozoa</taxon>
        <taxon>Arthropoda</taxon>
        <taxon>Hexapoda</taxon>
        <taxon>Insecta</taxon>
        <taxon>Pterygota</taxon>
        <taxon>Neoptera</taxon>
        <taxon>Endopterygota</taxon>
        <taxon>Hymenoptera</taxon>
        <taxon>Apocrita</taxon>
        <taxon>Aculeata</taxon>
        <taxon>Formicoidea</taxon>
        <taxon>Formicidae</taxon>
        <taxon>Formicinae</taxon>
        <taxon>Camponotus</taxon>
    </lineage>
</organism>
<reference evidence="2 3" key="1">
    <citation type="journal article" date="2010" name="Science">
        <title>Genomic comparison of the ants Camponotus floridanus and Harpegnathos saltator.</title>
        <authorList>
            <person name="Bonasio R."/>
            <person name="Zhang G."/>
            <person name="Ye C."/>
            <person name="Mutti N.S."/>
            <person name="Fang X."/>
            <person name="Qin N."/>
            <person name="Donahue G."/>
            <person name="Yang P."/>
            <person name="Li Q."/>
            <person name="Li C."/>
            <person name="Zhang P."/>
            <person name="Huang Z."/>
            <person name="Berger S.L."/>
            <person name="Reinberg D."/>
            <person name="Wang J."/>
            <person name="Liebig J."/>
        </authorList>
    </citation>
    <scope>NUCLEOTIDE SEQUENCE [LARGE SCALE GENOMIC DNA]</scope>
    <source>
        <strain evidence="3">C129</strain>
    </source>
</reference>